<dbReference type="InterPro" id="IPR010499">
    <property type="entry name" value="AraC_E-bd"/>
</dbReference>
<dbReference type="InterPro" id="IPR050959">
    <property type="entry name" value="MarA-like"/>
</dbReference>
<dbReference type="InterPro" id="IPR011256">
    <property type="entry name" value="Reg_factor_effector_dom_sf"/>
</dbReference>
<accession>A0A075R7S0</accession>
<organism evidence="5 6">
    <name type="scientific">Brevibacillus laterosporus LMG 15441</name>
    <dbReference type="NCBI Taxonomy" id="1042163"/>
    <lineage>
        <taxon>Bacteria</taxon>
        <taxon>Bacillati</taxon>
        <taxon>Bacillota</taxon>
        <taxon>Bacilli</taxon>
        <taxon>Bacillales</taxon>
        <taxon>Paenibacillaceae</taxon>
        <taxon>Brevibacillus</taxon>
    </lineage>
</organism>
<feature type="domain" description="HTH araC/xylS-type" evidence="4">
    <location>
        <begin position="9"/>
        <end position="107"/>
    </location>
</feature>
<dbReference type="SMART" id="SM00342">
    <property type="entry name" value="HTH_ARAC"/>
    <property type="match status" value="1"/>
</dbReference>
<dbReference type="SUPFAM" id="SSF55136">
    <property type="entry name" value="Probable bacterial effector-binding domain"/>
    <property type="match status" value="1"/>
</dbReference>
<evidence type="ECO:0000256" key="2">
    <source>
        <dbReference type="ARBA" id="ARBA00023125"/>
    </source>
</evidence>
<evidence type="ECO:0000313" key="5">
    <source>
        <dbReference type="EMBL" id="AIG27919.1"/>
    </source>
</evidence>
<evidence type="ECO:0000313" key="6">
    <source>
        <dbReference type="Proteomes" id="UP000005850"/>
    </source>
</evidence>
<protein>
    <submittedName>
        <fullName evidence="5">Right origin-binding protein</fullName>
    </submittedName>
</protein>
<dbReference type="GO" id="GO:0003700">
    <property type="term" value="F:DNA-binding transcription factor activity"/>
    <property type="evidence" value="ECO:0007669"/>
    <property type="project" value="InterPro"/>
</dbReference>
<evidence type="ECO:0000256" key="3">
    <source>
        <dbReference type="ARBA" id="ARBA00023163"/>
    </source>
</evidence>
<dbReference type="HOGENOM" id="CLU_000445_81_1_9"/>
<dbReference type="GO" id="GO:0043565">
    <property type="term" value="F:sequence-specific DNA binding"/>
    <property type="evidence" value="ECO:0007669"/>
    <property type="project" value="InterPro"/>
</dbReference>
<dbReference type="STRING" id="1042163.BRLA_c036170"/>
<dbReference type="InterPro" id="IPR009057">
    <property type="entry name" value="Homeodomain-like_sf"/>
</dbReference>
<dbReference type="SMART" id="SM00871">
    <property type="entry name" value="AraC_E_bind"/>
    <property type="match status" value="1"/>
</dbReference>
<keyword evidence="3" id="KW-0804">Transcription</keyword>
<dbReference type="RefSeq" id="WP_003336557.1">
    <property type="nucleotide sequence ID" value="NZ_CP007806.1"/>
</dbReference>
<sequence length="298" mass="35214">MASYGKEIETAIDYIEQHLDKSLQADEVALLVNFSYYHFHRIFYECTGETIGDYIRKRRLTEAAIRLLQTERSIFEISLDYQFDSQASFSRSFKKQFGMSPYFFRKQRRQPISLQKMPLVDKRLKHRLQQISLQPSFERIETERFVIGVKDSNNLHQNQFTQIWQRYFLREREIGEKQMICNPDIRYGICTAEMPLSLQQLTELTAFYGIAAIEVKEIVEVPKGMVAHTIQPGEYAVFRHQGTGSELRTTYDYIWGTWFASVDYELDARDNFEVYGTEFTHIADKDSIILIYIPIKKR</sequence>
<dbReference type="Pfam" id="PF12833">
    <property type="entry name" value="HTH_18"/>
    <property type="match status" value="1"/>
</dbReference>
<dbReference type="SUPFAM" id="SSF46689">
    <property type="entry name" value="Homeodomain-like"/>
    <property type="match status" value="2"/>
</dbReference>
<evidence type="ECO:0000256" key="1">
    <source>
        <dbReference type="ARBA" id="ARBA00023015"/>
    </source>
</evidence>
<proteinExistence type="predicted"/>
<keyword evidence="2" id="KW-0238">DNA-binding</keyword>
<dbReference type="InterPro" id="IPR018060">
    <property type="entry name" value="HTH_AraC"/>
</dbReference>
<dbReference type="PROSITE" id="PS01124">
    <property type="entry name" value="HTH_ARAC_FAMILY_2"/>
    <property type="match status" value="1"/>
</dbReference>
<gene>
    <name evidence="5" type="primary">rob_3</name>
    <name evidence="5" type="ORF">BRLA_c036170</name>
</gene>
<dbReference type="eggNOG" id="COG3708">
    <property type="taxonomic scope" value="Bacteria"/>
</dbReference>
<dbReference type="PROSITE" id="PS00041">
    <property type="entry name" value="HTH_ARAC_FAMILY_1"/>
    <property type="match status" value="1"/>
</dbReference>
<reference evidence="5 6" key="1">
    <citation type="journal article" date="2011" name="J. Bacteriol.">
        <title>Genome sequence of Brevibacillus laterosporus LMG 15441, a pathogen of invertebrates.</title>
        <authorList>
            <person name="Djukic M."/>
            <person name="Poehlein A."/>
            <person name="Thurmer A."/>
            <person name="Daniel R."/>
        </authorList>
    </citation>
    <scope>NUCLEOTIDE SEQUENCE [LARGE SCALE GENOMIC DNA]</scope>
    <source>
        <strain evidence="5 6">LMG 15441</strain>
    </source>
</reference>
<dbReference type="PANTHER" id="PTHR47504:SF5">
    <property type="entry name" value="RIGHT ORIGIN-BINDING PROTEIN"/>
    <property type="match status" value="1"/>
</dbReference>
<dbReference type="eggNOG" id="COG2207">
    <property type="taxonomic scope" value="Bacteria"/>
</dbReference>
<name>A0A075R7S0_BRELA</name>
<dbReference type="Pfam" id="PF06445">
    <property type="entry name" value="GyrI-like"/>
    <property type="match status" value="1"/>
</dbReference>
<keyword evidence="1" id="KW-0805">Transcription regulation</keyword>
<dbReference type="InterPro" id="IPR029442">
    <property type="entry name" value="GyrI-like"/>
</dbReference>
<keyword evidence="6" id="KW-1185">Reference proteome</keyword>
<dbReference type="InterPro" id="IPR018062">
    <property type="entry name" value="HTH_AraC-typ_CS"/>
</dbReference>
<dbReference type="AlphaFoldDB" id="A0A075R7S0"/>
<dbReference type="KEGG" id="blr:BRLA_c036170"/>
<evidence type="ECO:0000259" key="4">
    <source>
        <dbReference type="PROSITE" id="PS01124"/>
    </source>
</evidence>
<dbReference type="EMBL" id="CP007806">
    <property type="protein sequence ID" value="AIG27919.1"/>
    <property type="molecule type" value="Genomic_DNA"/>
</dbReference>
<dbReference type="Gene3D" id="3.20.80.10">
    <property type="entry name" value="Regulatory factor, effector binding domain"/>
    <property type="match status" value="1"/>
</dbReference>
<dbReference type="Gene3D" id="1.10.10.60">
    <property type="entry name" value="Homeodomain-like"/>
    <property type="match status" value="2"/>
</dbReference>
<dbReference type="Proteomes" id="UP000005850">
    <property type="component" value="Chromosome"/>
</dbReference>
<dbReference type="PANTHER" id="PTHR47504">
    <property type="entry name" value="RIGHT ORIGIN-BINDING PROTEIN"/>
    <property type="match status" value="1"/>
</dbReference>